<dbReference type="SUPFAM" id="SSF46785">
    <property type="entry name" value="Winged helix' DNA-binding domain"/>
    <property type="match status" value="1"/>
</dbReference>
<dbReference type="Pfam" id="PF00480">
    <property type="entry name" value="ROK"/>
    <property type="match status" value="1"/>
</dbReference>
<dbReference type="Gene3D" id="3.30.420.40">
    <property type="match status" value="2"/>
</dbReference>
<reference evidence="2" key="1">
    <citation type="journal article" date="2021" name="PeerJ">
        <title>Extensive microbial diversity within the chicken gut microbiome revealed by metagenomics and culture.</title>
        <authorList>
            <person name="Gilroy R."/>
            <person name="Ravi A."/>
            <person name="Getino M."/>
            <person name="Pursley I."/>
            <person name="Horton D.L."/>
            <person name="Alikhan N.F."/>
            <person name="Baker D."/>
            <person name="Gharbi K."/>
            <person name="Hall N."/>
            <person name="Watson M."/>
            <person name="Adriaenssens E.M."/>
            <person name="Foster-Nyarko E."/>
            <person name="Jarju S."/>
            <person name="Secka A."/>
            <person name="Antonio M."/>
            <person name="Oren A."/>
            <person name="Chaudhuri R.R."/>
            <person name="La Ragione R."/>
            <person name="Hildebrand F."/>
            <person name="Pallen M.J."/>
        </authorList>
    </citation>
    <scope>NUCLEOTIDE SEQUENCE</scope>
    <source>
        <strain evidence="2">ChiGjej5B5-22894</strain>
    </source>
</reference>
<evidence type="ECO:0000313" key="2">
    <source>
        <dbReference type="EMBL" id="HJG91769.1"/>
    </source>
</evidence>
<dbReference type="Pfam" id="PF13412">
    <property type="entry name" value="HTH_24"/>
    <property type="match status" value="1"/>
</dbReference>
<comment type="caution">
    <text evidence="2">The sequence shown here is derived from an EMBL/GenBank/DDBJ whole genome shotgun (WGS) entry which is preliminary data.</text>
</comment>
<dbReference type="InterPro" id="IPR043129">
    <property type="entry name" value="ATPase_NBD"/>
</dbReference>
<gene>
    <name evidence="2" type="ORF">K8V81_08580</name>
</gene>
<dbReference type="Gene3D" id="1.10.10.10">
    <property type="entry name" value="Winged helix-like DNA-binding domain superfamily/Winged helix DNA-binding domain"/>
    <property type="match status" value="1"/>
</dbReference>
<dbReference type="Proteomes" id="UP000742460">
    <property type="component" value="Unassembled WGS sequence"/>
</dbReference>
<proteinExistence type="inferred from homology"/>
<dbReference type="AlphaFoldDB" id="A0A921MW44"/>
<dbReference type="InterPro" id="IPR036390">
    <property type="entry name" value="WH_DNA-bd_sf"/>
</dbReference>
<dbReference type="CDD" id="cd23763">
    <property type="entry name" value="ASKHA_ATPase_ROK"/>
    <property type="match status" value="1"/>
</dbReference>
<dbReference type="EMBL" id="DYUE01000198">
    <property type="protein sequence ID" value="HJG91769.1"/>
    <property type="molecule type" value="Genomic_DNA"/>
</dbReference>
<dbReference type="InterPro" id="IPR036388">
    <property type="entry name" value="WH-like_DNA-bd_sf"/>
</dbReference>
<reference evidence="2" key="2">
    <citation type="submission" date="2021-09" db="EMBL/GenBank/DDBJ databases">
        <authorList>
            <person name="Gilroy R."/>
        </authorList>
    </citation>
    <scope>NUCLEOTIDE SEQUENCE</scope>
    <source>
        <strain evidence="2">ChiGjej5B5-22894</strain>
    </source>
</reference>
<comment type="similarity">
    <text evidence="1">Belongs to the ROK (NagC/XylR) family.</text>
</comment>
<sequence>MTANGHPHPALRPNDHHVLECLRTAGPLSRTELRTRTGLSQPTILDAVDRLTGCGALVTAGRGAGGRRGPNAQLYDIDARLKVAVGAAVSASEIELTVVDLRGRPLATEVQPLNAAESATQVSDLVIDMAHLAGADEERLAHVVVGVHGQIERRTGDLGFAWDLPLWQHSTISTLRSALPCPVTLERDVELAAAAEHVAGSTQNLHNCGVLWIGTGLGYAGHVDGAPLRGSTGAAGQIGYMPTPGTPSPPLPSRHDHTVGYHGGLQASIGAQALQDLAAEFGAADPEAEIARPSPLQEAYAHRIALGLAAATALLDPGTVALSGPIGHAGGDALAAAVCAQLARIAPSPARVVAGRFGRDGVLRGALELAAREAREAAWGLPPH</sequence>
<evidence type="ECO:0000313" key="3">
    <source>
        <dbReference type="Proteomes" id="UP000742460"/>
    </source>
</evidence>
<dbReference type="PANTHER" id="PTHR18964:SF149">
    <property type="entry name" value="BIFUNCTIONAL UDP-N-ACETYLGLUCOSAMINE 2-EPIMERASE_N-ACETYLMANNOSAMINE KINASE"/>
    <property type="match status" value="1"/>
</dbReference>
<organism evidence="2 3">
    <name type="scientific">Brachybacterium massiliense</name>
    <dbReference type="NCBI Taxonomy" id="1755098"/>
    <lineage>
        <taxon>Bacteria</taxon>
        <taxon>Bacillati</taxon>
        <taxon>Actinomycetota</taxon>
        <taxon>Actinomycetes</taxon>
        <taxon>Micrococcales</taxon>
        <taxon>Dermabacteraceae</taxon>
        <taxon>Brachybacterium</taxon>
    </lineage>
</organism>
<dbReference type="InterPro" id="IPR000600">
    <property type="entry name" value="ROK"/>
</dbReference>
<evidence type="ECO:0000256" key="1">
    <source>
        <dbReference type="ARBA" id="ARBA00006479"/>
    </source>
</evidence>
<dbReference type="PANTHER" id="PTHR18964">
    <property type="entry name" value="ROK (REPRESSOR, ORF, KINASE) FAMILY"/>
    <property type="match status" value="1"/>
</dbReference>
<dbReference type="SUPFAM" id="SSF53067">
    <property type="entry name" value="Actin-like ATPase domain"/>
    <property type="match status" value="1"/>
</dbReference>
<accession>A0A921MW44</accession>
<name>A0A921MW44_9MICO</name>
<protein>
    <submittedName>
        <fullName evidence="2">ROK family transcriptional regulator</fullName>
    </submittedName>
</protein>